<dbReference type="EMBL" id="NISI01000001">
    <property type="protein sequence ID" value="OWR05414.1"/>
    <property type="molecule type" value="Genomic_DNA"/>
</dbReference>
<feature type="chain" id="PRO_5012965180" description="DUF4384 domain-containing protein" evidence="1">
    <location>
        <begin position="21"/>
        <end position="323"/>
    </location>
</feature>
<dbReference type="AlphaFoldDB" id="A0A254NCN5"/>
<evidence type="ECO:0008006" key="4">
    <source>
        <dbReference type="Google" id="ProtNLM"/>
    </source>
</evidence>
<protein>
    <recommendedName>
        <fullName evidence="4">DUF4384 domain-containing protein</fullName>
    </recommendedName>
</protein>
<dbReference type="Proteomes" id="UP000197446">
    <property type="component" value="Unassembled WGS sequence"/>
</dbReference>
<evidence type="ECO:0000313" key="2">
    <source>
        <dbReference type="EMBL" id="OWR05414.1"/>
    </source>
</evidence>
<proteinExistence type="predicted"/>
<keyword evidence="3" id="KW-1185">Reference proteome</keyword>
<sequence length="323" mass="34578">MPHALRLLAAALASLPPLLAAAPAGDFAPQGTRATLTVDFTYQATGRRADKYDSREWKVLRTLHMDATVTARQPALLAMLSAPEAEQTAKLKQQAAEANRITQQAAPMMAGAEAIMAKCGDDDKCLEREAMKLGQAMAGQPQVAATAKAMERFADNQAAQANRYQAWTGQSQTGSYRIEEKVRIVHADPICMSLPTARCTRIETRGGEGRIKLTDASTGAVELDLAKGLLTIHPPMSPEALAYTETVVTDEPEGTHSVPTPRGAQPRQGVFLKSPSNGTLVSPSFTAPLKGGWRSQSGIQTVPLGGKDEASGTLTMKWRFQVQ</sequence>
<organism evidence="2 3">
    <name type="scientific">Roseateles puraquae</name>
    <dbReference type="NCBI Taxonomy" id="431059"/>
    <lineage>
        <taxon>Bacteria</taxon>
        <taxon>Pseudomonadati</taxon>
        <taxon>Pseudomonadota</taxon>
        <taxon>Betaproteobacteria</taxon>
        <taxon>Burkholderiales</taxon>
        <taxon>Sphaerotilaceae</taxon>
        <taxon>Roseateles</taxon>
    </lineage>
</organism>
<keyword evidence="1" id="KW-0732">Signal</keyword>
<evidence type="ECO:0000256" key="1">
    <source>
        <dbReference type="SAM" id="SignalP"/>
    </source>
</evidence>
<comment type="caution">
    <text evidence="2">The sequence shown here is derived from an EMBL/GenBank/DDBJ whole genome shotgun (WGS) entry which is preliminary data.</text>
</comment>
<reference evidence="2 3" key="1">
    <citation type="journal article" date="2007" name="Int. J. Syst. Evol. Microbiol.">
        <title>Description of Pelomonas aquatica sp. nov. and Pelomonas puraquae sp. nov., isolated from industrial and haemodialysis water.</title>
        <authorList>
            <person name="Gomila M."/>
            <person name="Bowien B."/>
            <person name="Falsen E."/>
            <person name="Moore E.R."/>
            <person name="Lalucat J."/>
        </authorList>
    </citation>
    <scope>NUCLEOTIDE SEQUENCE [LARGE SCALE GENOMIC DNA]</scope>
    <source>
        <strain evidence="2 3">CCUG 52769</strain>
    </source>
</reference>
<gene>
    <name evidence="2" type="ORF">CDO81_02825</name>
</gene>
<feature type="signal peptide" evidence="1">
    <location>
        <begin position="1"/>
        <end position="20"/>
    </location>
</feature>
<accession>A0A254NCN5</accession>
<dbReference type="RefSeq" id="WP_088481622.1">
    <property type="nucleotide sequence ID" value="NZ_NISI01000001.1"/>
</dbReference>
<name>A0A254NCN5_9BURK</name>
<dbReference type="OrthoDB" id="9255880at2"/>
<evidence type="ECO:0000313" key="3">
    <source>
        <dbReference type="Proteomes" id="UP000197446"/>
    </source>
</evidence>